<accession>A0A1B7L5V8</accession>
<dbReference type="OrthoDB" id="9784724at2"/>
<reference evidence="2" key="1">
    <citation type="submission" date="2016-05" db="EMBL/GenBank/DDBJ databases">
        <authorList>
            <person name="Behera P."/>
            <person name="Vaishampayan P."/>
            <person name="Singh N."/>
            <person name="Raina V."/>
            <person name="Suar M."/>
            <person name="Pattnaik A."/>
            <person name="Rastogi G."/>
        </authorList>
    </citation>
    <scope>NUCLEOTIDE SEQUENCE [LARGE SCALE GENOMIC DNA]</scope>
    <source>
        <strain evidence="2">MP23</strain>
    </source>
</reference>
<dbReference type="Proteomes" id="UP000078225">
    <property type="component" value="Unassembled WGS sequence"/>
</dbReference>
<comment type="caution">
    <text evidence="1">The sequence shown here is derived from an EMBL/GenBank/DDBJ whole genome shotgun (WGS) entry which is preliminary data.</text>
</comment>
<protein>
    <recommendedName>
        <fullName evidence="3">Integrase</fullName>
    </recommendedName>
</protein>
<name>A0A1B7L5V8_9ENTR</name>
<gene>
    <name evidence="1" type="ORF">A9B99_20215</name>
</gene>
<keyword evidence="2" id="KW-1185">Reference proteome</keyword>
<sequence>MFHSYRPAVFSKLNAAGIGEVRLALLVGHSSGTTKSFTMYSKSAPERIVKELQSYVELK</sequence>
<evidence type="ECO:0008006" key="3">
    <source>
        <dbReference type="Google" id="ProtNLM"/>
    </source>
</evidence>
<evidence type="ECO:0000313" key="2">
    <source>
        <dbReference type="Proteomes" id="UP000078225"/>
    </source>
</evidence>
<dbReference type="EMBL" id="LYRP01000005">
    <property type="protein sequence ID" value="OAT77732.1"/>
    <property type="molecule type" value="Genomic_DNA"/>
</dbReference>
<dbReference type="AlphaFoldDB" id="A0A1B7L5V8"/>
<proteinExistence type="predicted"/>
<evidence type="ECO:0000313" key="1">
    <source>
        <dbReference type="EMBL" id="OAT77732.1"/>
    </source>
</evidence>
<dbReference type="STRING" id="1691903.A9B99_20215"/>
<dbReference type="RefSeq" id="WP_064596410.1">
    <property type="nucleotide sequence ID" value="NZ_LYRP01000005.1"/>
</dbReference>
<organism evidence="1 2">
    <name type="scientific">Mangrovibacter phragmitis</name>
    <dbReference type="NCBI Taxonomy" id="1691903"/>
    <lineage>
        <taxon>Bacteria</taxon>
        <taxon>Pseudomonadati</taxon>
        <taxon>Pseudomonadota</taxon>
        <taxon>Gammaproteobacteria</taxon>
        <taxon>Enterobacterales</taxon>
        <taxon>Enterobacteriaceae</taxon>
        <taxon>Mangrovibacter</taxon>
    </lineage>
</organism>